<dbReference type="GO" id="GO:0022900">
    <property type="term" value="P:electron transport chain"/>
    <property type="evidence" value="ECO:0007669"/>
    <property type="project" value="UniProtKB-UniRule"/>
</dbReference>
<keyword evidence="8" id="KW-0472">Membrane</keyword>
<dbReference type="GO" id="GO:0009055">
    <property type="term" value="F:electron transfer activity"/>
    <property type="evidence" value="ECO:0007669"/>
    <property type="project" value="InterPro"/>
</dbReference>
<proteinExistence type="inferred from homology"/>
<evidence type="ECO:0000256" key="3">
    <source>
        <dbReference type="ARBA" id="ARBA00022723"/>
    </source>
</evidence>
<dbReference type="HAMAP" id="MF_00461">
    <property type="entry name" value="RsxC_RnfC"/>
    <property type="match status" value="1"/>
</dbReference>
<feature type="compositionally biased region" description="Low complexity" evidence="9">
    <location>
        <begin position="522"/>
        <end position="536"/>
    </location>
</feature>
<feature type="domain" description="4Fe-4S ferredoxin-type" evidence="10">
    <location>
        <begin position="414"/>
        <end position="443"/>
    </location>
</feature>
<dbReference type="NCBIfam" id="TIGR01945">
    <property type="entry name" value="rnfC"/>
    <property type="match status" value="1"/>
</dbReference>
<keyword evidence="12" id="KW-1185">Reference proteome</keyword>
<comment type="subcellular location">
    <subcellularLocation>
        <location evidence="8">Cell inner membrane</location>
        <topology evidence="8">Peripheral membrane protein</topology>
    </subcellularLocation>
</comment>
<dbReference type="Pfam" id="PF13375">
    <property type="entry name" value="RnfC_N"/>
    <property type="match status" value="1"/>
</dbReference>
<dbReference type="InterPro" id="IPR010208">
    <property type="entry name" value="Ion_transpt_RnfC/RsxC"/>
</dbReference>
<evidence type="ECO:0000256" key="9">
    <source>
        <dbReference type="SAM" id="MobiDB-lite"/>
    </source>
</evidence>
<dbReference type="KEGG" id="svo:SVI_2337"/>
<dbReference type="EC" id="7.-.-.-" evidence="8"/>
<keyword evidence="5 8" id="KW-0249">Electron transport</keyword>
<dbReference type="GO" id="GO:0005886">
    <property type="term" value="C:plasma membrane"/>
    <property type="evidence" value="ECO:0007669"/>
    <property type="project" value="UniProtKB-SubCell"/>
</dbReference>
<feature type="domain" description="4Fe-4S ferredoxin-type" evidence="10">
    <location>
        <begin position="375"/>
        <end position="404"/>
    </location>
</feature>
<feature type="binding site" evidence="8">
    <location>
        <position position="394"/>
    </location>
    <ligand>
        <name>[4Fe-4S] cluster</name>
        <dbReference type="ChEBI" id="CHEBI:49883"/>
        <label>2</label>
    </ligand>
</feature>
<dbReference type="STRING" id="637905.SVI_2337"/>
<dbReference type="InterPro" id="IPR017896">
    <property type="entry name" value="4Fe4S_Fe-S-bd"/>
</dbReference>
<evidence type="ECO:0000256" key="7">
    <source>
        <dbReference type="ARBA" id="ARBA00023014"/>
    </source>
</evidence>
<dbReference type="InterPro" id="IPR017900">
    <property type="entry name" value="4Fe4S_Fe_S_CS"/>
</dbReference>
<evidence type="ECO:0000256" key="2">
    <source>
        <dbReference type="ARBA" id="ARBA00022485"/>
    </source>
</evidence>
<evidence type="ECO:0000256" key="5">
    <source>
        <dbReference type="ARBA" id="ARBA00022982"/>
    </source>
</evidence>
<feature type="binding site" evidence="8">
    <location>
        <position position="384"/>
    </location>
    <ligand>
        <name>[4Fe-4S] cluster</name>
        <dbReference type="ChEBI" id="CHEBI:49883"/>
        <label>1</label>
    </ligand>
</feature>
<dbReference type="PANTHER" id="PTHR43034">
    <property type="entry name" value="ION-TRANSLOCATING OXIDOREDUCTASE COMPLEX SUBUNIT C"/>
    <property type="match status" value="1"/>
</dbReference>
<keyword evidence="2 8" id="KW-0004">4Fe-4S</keyword>
<evidence type="ECO:0000256" key="4">
    <source>
        <dbReference type="ARBA" id="ARBA00022737"/>
    </source>
</evidence>
<dbReference type="eggNOG" id="COG4656">
    <property type="taxonomic scope" value="Bacteria"/>
</dbReference>
<dbReference type="Pfam" id="PF12838">
    <property type="entry name" value="Fer4_7"/>
    <property type="match status" value="1"/>
</dbReference>
<dbReference type="SUPFAM" id="SSF46548">
    <property type="entry name" value="alpha-helical ferredoxin"/>
    <property type="match status" value="1"/>
</dbReference>
<organism evidence="11 12">
    <name type="scientific">Shewanella violacea (strain JCM 10179 / CIP 106290 / LMG 19151 / DSS12)</name>
    <dbReference type="NCBI Taxonomy" id="637905"/>
    <lineage>
        <taxon>Bacteria</taxon>
        <taxon>Pseudomonadati</taxon>
        <taxon>Pseudomonadota</taxon>
        <taxon>Gammaproteobacteria</taxon>
        <taxon>Alteromonadales</taxon>
        <taxon>Shewanellaceae</taxon>
        <taxon>Shewanella</taxon>
    </lineage>
</organism>
<feature type="binding site" evidence="8">
    <location>
        <position position="423"/>
    </location>
    <ligand>
        <name>[4Fe-4S] cluster</name>
        <dbReference type="ChEBI" id="CHEBI:49883"/>
        <label>2</label>
    </ligand>
</feature>
<keyword evidence="8" id="KW-0997">Cell inner membrane</keyword>
<evidence type="ECO:0000256" key="1">
    <source>
        <dbReference type="ARBA" id="ARBA00022448"/>
    </source>
</evidence>
<feature type="binding site" evidence="8">
    <location>
        <position position="426"/>
    </location>
    <ligand>
        <name>[4Fe-4S] cluster</name>
        <dbReference type="ChEBI" id="CHEBI:49883"/>
        <label>2</label>
    </ligand>
</feature>
<feature type="region of interest" description="Disordered" evidence="9">
    <location>
        <begin position="522"/>
        <end position="637"/>
    </location>
</feature>
<keyword evidence="7 8" id="KW-0411">Iron-sulfur</keyword>
<comment type="cofactor">
    <cofactor evidence="8">
        <name>[4Fe-4S] cluster</name>
        <dbReference type="ChEBI" id="CHEBI:49883"/>
    </cofactor>
    <text evidence="8">Binds 2 [4Fe-4S] clusters per subunit.</text>
</comment>
<keyword evidence="6 8" id="KW-0408">Iron</keyword>
<dbReference type="PROSITE" id="PS51379">
    <property type="entry name" value="4FE4S_FER_2"/>
    <property type="match status" value="2"/>
</dbReference>
<dbReference type="Proteomes" id="UP000002350">
    <property type="component" value="Chromosome"/>
</dbReference>
<feature type="binding site" evidence="8">
    <location>
        <position position="429"/>
    </location>
    <ligand>
        <name>[4Fe-4S] cluster</name>
        <dbReference type="ChEBI" id="CHEBI:49883"/>
        <label>2</label>
    </ligand>
</feature>
<keyword evidence="1 8" id="KW-0813">Transport</keyword>
<evidence type="ECO:0000313" key="12">
    <source>
        <dbReference type="Proteomes" id="UP000002350"/>
    </source>
</evidence>
<dbReference type="GO" id="GO:0051539">
    <property type="term" value="F:4 iron, 4 sulfur cluster binding"/>
    <property type="evidence" value="ECO:0007669"/>
    <property type="project" value="UniProtKB-KW"/>
</dbReference>
<dbReference type="PROSITE" id="PS00198">
    <property type="entry name" value="4FE4S_FER_1"/>
    <property type="match status" value="1"/>
</dbReference>
<evidence type="ECO:0000256" key="8">
    <source>
        <dbReference type="HAMAP-Rule" id="MF_00461"/>
    </source>
</evidence>
<dbReference type="HOGENOM" id="CLU_010808_5_0_6"/>
<dbReference type="InterPro" id="IPR011538">
    <property type="entry name" value="Nuo51_FMN-bd"/>
</dbReference>
<protein>
    <recommendedName>
        <fullName evidence="8">Ion-translocating oxidoreductase complex subunit C</fullName>
        <ecNumber evidence="8">7.-.-.-</ecNumber>
    </recommendedName>
    <alternativeName>
        <fullName evidence="8">Rnf electron transport complex subunit C</fullName>
    </alternativeName>
</protein>
<dbReference type="EMBL" id="AP011177">
    <property type="protein sequence ID" value="BAJ02308.1"/>
    <property type="molecule type" value="Genomic_DNA"/>
</dbReference>
<dbReference type="InterPro" id="IPR026902">
    <property type="entry name" value="RnfC_N"/>
</dbReference>
<dbReference type="AlphaFoldDB" id="D4ZKV9"/>
<feature type="compositionally biased region" description="Basic and acidic residues" evidence="9">
    <location>
        <begin position="473"/>
        <end position="486"/>
    </location>
</feature>
<comment type="similarity">
    <text evidence="8">Belongs to the 4Fe4S bacterial-type ferredoxin family. RnfC subfamily.</text>
</comment>
<feature type="binding site" evidence="8">
    <location>
        <position position="387"/>
    </location>
    <ligand>
        <name>[4Fe-4S] cluster</name>
        <dbReference type="ChEBI" id="CHEBI:49883"/>
        <label>1</label>
    </ligand>
</feature>
<dbReference type="Pfam" id="PF01512">
    <property type="entry name" value="Complex1_51K"/>
    <property type="match status" value="1"/>
</dbReference>
<dbReference type="Gene3D" id="3.30.70.20">
    <property type="match status" value="1"/>
</dbReference>
<dbReference type="OrthoDB" id="9767754at2"/>
<comment type="subunit">
    <text evidence="8">The complex is composed of six subunits: RnfA, RnfB, RnfC, RnfD, RnfE and RnfG.</text>
</comment>
<keyword evidence="3 8" id="KW-0479">Metal-binding</keyword>
<reference evidence="12" key="1">
    <citation type="journal article" date="2010" name="Mol. Biosyst.">
        <title>Complete genome sequence and comparative analysis of Shewanella violacea, a psychrophilic and piezophilic bacterium from deep sea floor sediments.</title>
        <authorList>
            <person name="Aono E."/>
            <person name="Baba T."/>
            <person name="Ara T."/>
            <person name="Nishi T."/>
            <person name="Nakamichi T."/>
            <person name="Inamoto E."/>
            <person name="Toyonaga H."/>
            <person name="Hasegawa M."/>
            <person name="Takai Y."/>
            <person name="Okumura Y."/>
            <person name="Baba M."/>
            <person name="Tomita M."/>
            <person name="Kato C."/>
            <person name="Oshima T."/>
            <person name="Nakasone K."/>
            <person name="Mori H."/>
        </authorList>
    </citation>
    <scope>NUCLEOTIDE SEQUENCE [LARGE SCALE GENOMIC DNA]</scope>
    <source>
        <strain evidence="12">JCM 10179 / CIP 106290 / LMG 19151 / DSS12</strain>
    </source>
</reference>
<evidence type="ECO:0000256" key="6">
    <source>
        <dbReference type="ARBA" id="ARBA00023004"/>
    </source>
</evidence>
<dbReference type="NCBIfam" id="NF003454">
    <property type="entry name" value="PRK05035.1"/>
    <property type="match status" value="1"/>
</dbReference>
<dbReference type="SUPFAM" id="SSF142019">
    <property type="entry name" value="Nqo1 FMN-binding domain-like"/>
    <property type="match status" value="1"/>
</dbReference>
<accession>D4ZKV9</accession>
<evidence type="ECO:0000313" key="11">
    <source>
        <dbReference type="EMBL" id="BAJ02308.1"/>
    </source>
</evidence>
<dbReference type="InterPro" id="IPR037225">
    <property type="entry name" value="Nuo51_FMN-bd_sf"/>
</dbReference>
<sequence length="914" mass="96542">MLTLFEQIDKGTLWRSTGGIHPPERKTLSNRSPIKTLPLADEYVVPLPQIGESAVLIVKQGDYVAKGAVLTKGTHFGHLPAHAPTSGHVSRIEQRPGNHASGLEVMSCVIKADGLDTQDGNIHKALSADEVGQLTDKQLLTKIQQAGIAGLGGAAFPTHIKLSPASDIELVIINGIECEPYITSDDMIMREKSDEILNGIAIIHKLLTPKRLIIAIEDNKPQAIEEMQHALNRSSLPKDGVRITSIPTLYPSGGEKQLIQILTGQEVPSGSIPAQLGIVVQNVATAYAINEAVLRNYPLIERVVTVTGENTQLPGNYWIPIGTPISHVLSQTQFIGNEHDKVIIGGPMMGYALHNDNAPTLKGSNCVLLPASDELAPEQKEIPCVRCGECAQVCPAQLLPQQLFWHAKAQEYDKATSFNLADCIECGCCTYVCPSEIPLVEYYRIAKSAIKAEAEEKKQAELAKQRFDLRTQRLEDEKRAREEKQKTSAARRKASMSTSDKDAVALAMAKIKAKKEAASAAAAQSQATDSSSTGTDADTKSQSKRTDISAAVARAKAKKAAQKAAATDKAIPTPGSIPESTAPADDRKAKIAAAVARAKAKKAGLKQGSADGIGSDESDTSTVKSPPIADEVDNSAISAPVDDKKARIAAAVARAKAKKAALKQKDDADTSTVKTPSIADEVDISTVNAPLIDDKKARIAATIAKAKAKKAAAQLSLDKADTSTVKAPSIADEVDTSTVNAPLIDDKKARIAATIAKAKAKKAAAQLSLDKADTSTVKAPSIADEVDISTVKSPAIDDKKARIAATIAKAKAKKIAAQLSLDKADTSTVKAPSIADEVDISTVKSPPLIDDKKARIAATIAKAKAKKIAAQQDADQVTAPIDDKKARIAAAVAKAKAKKAALNTGGTKTEDDKD</sequence>
<feature type="compositionally biased region" description="Basic and acidic residues" evidence="9">
    <location>
        <begin position="537"/>
        <end position="547"/>
    </location>
</feature>
<gene>
    <name evidence="8 11" type="primary">rnfC</name>
    <name evidence="11" type="ordered locus">SVI_2337</name>
</gene>
<feature type="region of interest" description="Disordered" evidence="9">
    <location>
        <begin position="473"/>
        <end position="501"/>
    </location>
</feature>
<dbReference type="RefSeq" id="WP_013051612.1">
    <property type="nucleotide sequence ID" value="NC_014012.1"/>
</dbReference>
<feature type="binding site" evidence="8">
    <location>
        <position position="390"/>
    </location>
    <ligand>
        <name>[4Fe-4S] cluster</name>
        <dbReference type="ChEBI" id="CHEBI:49883"/>
        <label>1</label>
    </ligand>
</feature>
<feature type="binding site" evidence="8">
    <location>
        <position position="433"/>
    </location>
    <ligand>
        <name>[4Fe-4S] cluster</name>
        <dbReference type="ChEBI" id="CHEBI:49883"/>
        <label>1</label>
    </ligand>
</feature>
<dbReference type="Gene3D" id="3.40.50.11540">
    <property type="entry name" value="NADH-ubiquinone oxidoreductase 51kDa subunit"/>
    <property type="match status" value="1"/>
</dbReference>
<keyword evidence="4 8" id="KW-0677">Repeat</keyword>
<name>D4ZKV9_SHEVD</name>
<comment type="function">
    <text evidence="8">Part of a membrane-bound complex that couples electron transfer with translocation of ions across the membrane.</text>
</comment>
<dbReference type="GO" id="GO:0046872">
    <property type="term" value="F:metal ion binding"/>
    <property type="evidence" value="ECO:0007669"/>
    <property type="project" value="UniProtKB-KW"/>
</dbReference>
<dbReference type="PANTHER" id="PTHR43034:SF2">
    <property type="entry name" value="ION-TRANSLOCATING OXIDOREDUCTASE COMPLEX SUBUNIT C"/>
    <property type="match status" value="1"/>
</dbReference>
<keyword evidence="8" id="KW-1003">Cell membrane</keyword>
<evidence type="ECO:0000259" key="10">
    <source>
        <dbReference type="PROSITE" id="PS51379"/>
    </source>
</evidence>
<keyword evidence="8" id="KW-1278">Translocase</keyword>